<feature type="compositionally biased region" description="Basic and acidic residues" evidence="1">
    <location>
        <begin position="845"/>
        <end position="909"/>
    </location>
</feature>
<feature type="region of interest" description="Disordered" evidence="1">
    <location>
        <begin position="476"/>
        <end position="501"/>
    </location>
</feature>
<dbReference type="PANTHER" id="PTHR21937">
    <property type="entry name" value="CCDC66 DOMAIN-CONTAINING PROTEIN"/>
    <property type="match status" value="1"/>
</dbReference>
<feature type="region of interest" description="Disordered" evidence="1">
    <location>
        <begin position="336"/>
        <end position="411"/>
    </location>
</feature>
<accession>A0A7D9DH84</accession>
<feature type="region of interest" description="Disordered" evidence="1">
    <location>
        <begin position="622"/>
        <end position="675"/>
    </location>
</feature>
<reference evidence="2" key="1">
    <citation type="submission" date="2020-04" db="EMBL/GenBank/DDBJ databases">
        <authorList>
            <person name="Alioto T."/>
            <person name="Alioto T."/>
            <person name="Gomez Garrido J."/>
        </authorList>
    </citation>
    <scope>NUCLEOTIDE SEQUENCE</scope>
    <source>
        <strain evidence="2">A484AB</strain>
    </source>
</reference>
<feature type="compositionally biased region" description="Basic and acidic residues" evidence="1">
    <location>
        <begin position="701"/>
        <end position="726"/>
    </location>
</feature>
<feature type="compositionally biased region" description="Basic residues" evidence="1">
    <location>
        <begin position="771"/>
        <end position="783"/>
    </location>
</feature>
<feature type="region of interest" description="Disordered" evidence="1">
    <location>
        <begin position="700"/>
        <end position="968"/>
    </location>
</feature>
<protein>
    <submittedName>
        <fullName evidence="2">Uncharacterized protein</fullName>
    </submittedName>
</protein>
<sequence>MFSYLSRGYGTWEGIAKSEKPDSAISPNRGTYDILPPITKDPYRFHDQHFDHDGLYHIPQEEFKLPEVPKNSLHIPKTYSTKRGALLLYSEGCSVPGSRRLKKRPRFKRQKEERLQTLKDLMELIMDYKKNGCDPLLLEQLWRHMSGNARDVQPGYSPKRYLSHLSHTTFDPDSWKKLVETGSLKSFGTTDDGFLPSLLADKYGNPLNHRPAPYKTMSLPPVSPSSSMVGSFTFYNHALSTGAASMVSLPSVNSETIDDQLSARTVGTFVESLAERLAEVESESGFKKDYETLSAKEKEELLTQLLMDVTLHNQGDVITVPTQTIAESSTVNTDISYLSDTKRSESHESPESYHSIKTLPTQKTKSTASNKSTTSLLSDKSLRSGRRPKSAGSSKSSKSVPSRTTSVCSLPPIVTKDAVDLENRKDTDIGLERKDSETRSLRNRRTSSTHSLIDALSIQNGESIHQLTDETKSLKSLGSSDGVVHKSGSIDENLKDGGVSGESKITDGGLANGMVHGDGGILGDDDFGDGGAGFGVISDDYHHESTKQAMPTIDVVPATEPQVPHMSLSSLQDEVRLVATEVLSRPKSGRILAADAEMATFLLLERMQGLLEPRLAAENVHASSAAPKKVEQVSKPEEKQVDQVSKPAEKQVDQVSSEVQKPQGEVDTLSKTEENDVNLDDVTVTVDTEPGGELLLTVKDLQPDKKQEEETKTDVPAVKETKENVHKGGKVKKGGNAKRVVNKVKKKKSVVRRTPPFHAGLVPETKPPKGLARKKGEVRKKGNGKQASPDLQEKTELKTTEPVTNSDLPPPGIPVRVDSETGEVEHRVSPARSEKSLSRTGNKTPPDEKISVAREDEVSKSPPEKTPSPRDKTPSPREQKACPRDRDAVFLEAPAREPSPEIVLTEKQRRANARVAQRAAAAERRRQDVERKRREREEARRRAQEEDARLDVLRQEADEEMKKREEER</sequence>
<dbReference type="EMBL" id="CACRXK020000782">
    <property type="protein sequence ID" value="CAB3984770.1"/>
    <property type="molecule type" value="Genomic_DNA"/>
</dbReference>
<feature type="non-terminal residue" evidence="2">
    <location>
        <position position="968"/>
    </location>
</feature>
<evidence type="ECO:0000313" key="3">
    <source>
        <dbReference type="Proteomes" id="UP001152795"/>
    </source>
</evidence>
<evidence type="ECO:0000313" key="2">
    <source>
        <dbReference type="EMBL" id="CAB3984770.1"/>
    </source>
</evidence>
<feature type="compositionally biased region" description="Basic and acidic residues" evidence="1">
    <location>
        <begin position="817"/>
        <end position="837"/>
    </location>
</feature>
<evidence type="ECO:0000256" key="1">
    <source>
        <dbReference type="SAM" id="MobiDB-lite"/>
    </source>
</evidence>
<keyword evidence="3" id="KW-1185">Reference proteome</keyword>
<feature type="compositionally biased region" description="Low complexity" evidence="1">
    <location>
        <begin position="390"/>
        <end position="407"/>
    </location>
</feature>
<dbReference type="AlphaFoldDB" id="A0A7D9DH84"/>
<feature type="compositionally biased region" description="Basic and acidic residues" evidence="1">
    <location>
        <begin position="628"/>
        <end position="652"/>
    </location>
</feature>
<gene>
    <name evidence="2" type="ORF">PACLA_8A065410</name>
</gene>
<organism evidence="2 3">
    <name type="scientific">Paramuricea clavata</name>
    <name type="common">Red gorgonian</name>
    <name type="synonym">Violescent sea-whip</name>
    <dbReference type="NCBI Taxonomy" id="317549"/>
    <lineage>
        <taxon>Eukaryota</taxon>
        <taxon>Metazoa</taxon>
        <taxon>Cnidaria</taxon>
        <taxon>Anthozoa</taxon>
        <taxon>Octocorallia</taxon>
        <taxon>Malacalcyonacea</taxon>
        <taxon>Plexauridae</taxon>
        <taxon>Paramuricea</taxon>
    </lineage>
</organism>
<dbReference type="InterPro" id="IPR031440">
    <property type="entry name" value="DUF4670"/>
</dbReference>
<comment type="caution">
    <text evidence="2">The sequence shown here is derived from an EMBL/GenBank/DDBJ whole genome shotgun (WGS) entry which is preliminary data.</text>
</comment>
<feature type="compositionally biased region" description="Basic residues" evidence="1">
    <location>
        <begin position="727"/>
        <end position="751"/>
    </location>
</feature>
<feature type="compositionally biased region" description="Basic and acidic residues" evidence="1">
    <location>
        <begin position="340"/>
        <end position="351"/>
    </location>
</feature>
<feature type="compositionally biased region" description="Basic and acidic residues" evidence="1">
    <location>
        <begin position="921"/>
        <end position="968"/>
    </location>
</feature>
<dbReference type="PANTHER" id="PTHR21937:SF6">
    <property type="entry name" value="CCDC66 DOMAIN-CONTAINING PROTEIN"/>
    <property type="match status" value="1"/>
</dbReference>
<proteinExistence type="predicted"/>
<name>A0A7D9DH84_PARCT</name>
<feature type="compositionally biased region" description="Low complexity" evidence="1">
    <location>
        <begin position="361"/>
        <end position="379"/>
    </location>
</feature>
<dbReference type="Proteomes" id="UP001152795">
    <property type="component" value="Unassembled WGS sequence"/>
</dbReference>
<dbReference type="OrthoDB" id="6162046at2759"/>